<dbReference type="InterPro" id="IPR014854">
    <property type="entry name" value="Nse4_C"/>
</dbReference>
<feature type="region of interest" description="Disordered" evidence="8">
    <location>
        <begin position="1"/>
        <end position="242"/>
    </location>
</feature>
<comment type="similarity">
    <text evidence="2 7">Belongs to the NSE4 family.</text>
</comment>
<accession>A0AAV9U576</accession>
<feature type="domain" description="Nse4/EID protein Nse3/MAGE-binding" evidence="10">
    <location>
        <begin position="311"/>
        <end position="357"/>
    </location>
</feature>
<keyword evidence="6 7" id="KW-0539">Nucleus</keyword>
<protein>
    <recommendedName>
        <fullName evidence="7">Non-structural maintenance of chromosomes element 4</fullName>
    </recommendedName>
</protein>
<comment type="subcellular location">
    <subcellularLocation>
        <location evidence="1 7">Nucleus</location>
    </subcellularLocation>
</comment>
<proteinExistence type="inferred from homology"/>
<dbReference type="Pfam" id="PF08743">
    <property type="entry name" value="Nse4_C"/>
    <property type="match status" value="1"/>
</dbReference>
<evidence type="ECO:0000256" key="8">
    <source>
        <dbReference type="SAM" id="MobiDB-lite"/>
    </source>
</evidence>
<feature type="compositionally biased region" description="Acidic residues" evidence="8">
    <location>
        <begin position="12"/>
        <end position="22"/>
    </location>
</feature>
<dbReference type="AlphaFoldDB" id="A0AAV9U576"/>
<feature type="compositionally biased region" description="Polar residues" evidence="8">
    <location>
        <begin position="221"/>
        <end position="235"/>
    </location>
</feature>
<dbReference type="Proteomes" id="UP001373714">
    <property type="component" value="Unassembled WGS sequence"/>
</dbReference>
<evidence type="ECO:0000256" key="6">
    <source>
        <dbReference type="ARBA" id="ARBA00023242"/>
    </source>
</evidence>
<evidence type="ECO:0000256" key="1">
    <source>
        <dbReference type="ARBA" id="ARBA00004123"/>
    </source>
</evidence>
<evidence type="ECO:0000256" key="4">
    <source>
        <dbReference type="ARBA" id="ARBA00023172"/>
    </source>
</evidence>
<evidence type="ECO:0000256" key="7">
    <source>
        <dbReference type="RuleBase" id="RU365071"/>
    </source>
</evidence>
<feature type="compositionally biased region" description="Polar residues" evidence="8">
    <location>
        <begin position="110"/>
        <end position="144"/>
    </location>
</feature>
<dbReference type="Pfam" id="PF15412">
    <property type="entry name" value="Nse4-Nse3_bdg"/>
    <property type="match status" value="1"/>
</dbReference>
<feature type="domain" description="Non-structural maintenance of chromosome element 4 C-terminal" evidence="9">
    <location>
        <begin position="449"/>
        <end position="536"/>
    </location>
</feature>
<dbReference type="PANTHER" id="PTHR16140">
    <property type="entry name" value="NON-STRUCTURAL MAINTENANCE OF CHROMOSOMES ELEMENT 4"/>
    <property type="match status" value="1"/>
</dbReference>
<evidence type="ECO:0000313" key="11">
    <source>
        <dbReference type="EMBL" id="KAK6335910.1"/>
    </source>
</evidence>
<keyword evidence="12" id="KW-1185">Reference proteome</keyword>
<evidence type="ECO:0000256" key="3">
    <source>
        <dbReference type="ARBA" id="ARBA00022763"/>
    </source>
</evidence>
<keyword evidence="5 7" id="KW-0234">DNA repair</keyword>
<dbReference type="GO" id="GO:0030915">
    <property type="term" value="C:Smc5-Smc6 complex"/>
    <property type="evidence" value="ECO:0007669"/>
    <property type="project" value="UniProtKB-UniRule"/>
</dbReference>
<comment type="function">
    <text evidence="7">Component of the SMC5-SMC6 complex, that promotes sister chromatid alignment after DNA damage and facilitates double-stranded DNA breaks (DSBs) repair via homologous recombination between sister chromatids.</text>
</comment>
<evidence type="ECO:0000259" key="9">
    <source>
        <dbReference type="Pfam" id="PF08743"/>
    </source>
</evidence>
<reference evidence="11 12" key="1">
    <citation type="submission" date="2019-10" db="EMBL/GenBank/DDBJ databases">
        <authorList>
            <person name="Palmer J.M."/>
        </authorList>
    </citation>
    <scope>NUCLEOTIDE SEQUENCE [LARGE SCALE GENOMIC DNA]</scope>
    <source>
        <strain evidence="11 12">TWF730</strain>
    </source>
</reference>
<dbReference type="EMBL" id="JAVHNS010000014">
    <property type="protein sequence ID" value="KAK6335910.1"/>
    <property type="molecule type" value="Genomic_DNA"/>
</dbReference>
<dbReference type="GO" id="GO:0005634">
    <property type="term" value="C:nucleus"/>
    <property type="evidence" value="ECO:0007669"/>
    <property type="project" value="UniProtKB-SubCell"/>
</dbReference>
<feature type="compositionally biased region" description="Low complexity" evidence="8">
    <location>
        <begin position="43"/>
        <end position="58"/>
    </location>
</feature>
<sequence length="553" mass="61986">MARKVVPRPYEDPFEDDQEESIYTDPRQDSIHASAASRKLQHSYPPSSQFSFPGSGSFSDKENAPELPRQRGSNTSPLVKKERGLVAKSARTAPYTTTRETMSPRRPKTPASSKPLTERSTANVVHSITKSKQSLQATSVTSSKALHRAPSMVPESPIAEDQSGDEETSETQQSQVDNDDDEEVEGEEGEGSDEEDDEEEEEDGEAEEAPEISASARPSKRTPQSQIPTASQIPGSQRPLATQFYDPNQSMAERRRVKGAYNSIQQDLADNRDNLLKPGNSGLVDFIEKTNELFSDVKQTSDAMVDGKVQVEIGKLAAEKAKRVGNSSTNTGLDIDEFIAKCIQFMGKSRPGDASDSHDWSYLGREVATPSMKTAKTSDFMYGPMAVQKRQRLIKERKKVVRRRPEEYIRPIDLNEKEIAKNENSTTKNVVDIHKCLCNWFLETGEDIVNYFEFVINPESYGQTIENMFYLAFLIRDGRVGIMESEEGLLYLIATTPATPEESQQQGLVRKQIVMPMEKHVWRELIEAFDLRKTIIPTRPREAEAINASGWYS</sequence>
<name>A0AAV9U576_9PEZI</name>
<evidence type="ECO:0000259" key="10">
    <source>
        <dbReference type="Pfam" id="PF15412"/>
    </source>
</evidence>
<comment type="caution">
    <text evidence="11">The sequence shown here is derived from an EMBL/GenBank/DDBJ whole genome shotgun (WGS) entry which is preliminary data.</text>
</comment>
<dbReference type="GO" id="GO:0006281">
    <property type="term" value="P:DNA repair"/>
    <property type="evidence" value="ECO:0007669"/>
    <property type="project" value="UniProtKB-UniRule"/>
</dbReference>
<dbReference type="InterPro" id="IPR027786">
    <property type="entry name" value="Nse4/EID"/>
</dbReference>
<dbReference type="PANTHER" id="PTHR16140:SF0">
    <property type="entry name" value="NON-STRUCTURAL MAINTENANCE OF CHROMOSOMES ELEMENT 4"/>
    <property type="match status" value="1"/>
</dbReference>
<evidence type="ECO:0000313" key="12">
    <source>
        <dbReference type="Proteomes" id="UP001373714"/>
    </source>
</evidence>
<comment type="subunit">
    <text evidence="7">Component of the SMC5-SMC6 complex.</text>
</comment>
<dbReference type="GO" id="GO:0006310">
    <property type="term" value="P:DNA recombination"/>
    <property type="evidence" value="ECO:0007669"/>
    <property type="project" value="UniProtKB-UniRule"/>
</dbReference>
<organism evidence="11 12">
    <name type="scientific">Orbilia blumenaviensis</name>
    <dbReference type="NCBI Taxonomy" id="1796055"/>
    <lineage>
        <taxon>Eukaryota</taxon>
        <taxon>Fungi</taxon>
        <taxon>Dikarya</taxon>
        <taxon>Ascomycota</taxon>
        <taxon>Pezizomycotina</taxon>
        <taxon>Orbiliomycetes</taxon>
        <taxon>Orbiliales</taxon>
        <taxon>Orbiliaceae</taxon>
        <taxon>Orbilia</taxon>
    </lineage>
</organism>
<dbReference type="InterPro" id="IPR029225">
    <property type="entry name" value="Nse4_Nse3-bd"/>
</dbReference>
<keyword evidence="4 7" id="KW-0233">DNA recombination</keyword>
<feature type="compositionally biased region" description="Acidic residues" evidence="8">
    <location>
        <begin position="177"/>
        <end position="210"/>
    </location>
</feature>
<evidence type="ECO:0000256" key="5">
    <source>
        <dbReference type="ARBA" id="ARBA00023204"/>
    </source>
</evidence>
<keyword evidence="3 7" id="KW-0227">DNA damage</keyword>
<gene>
    <name evidence="11" type="primary">NSE4</name>
    <name evidence="11" type="ORF">TWF730_003284</name>
</gene>
<evidence type="ECO:0000256" key="2">
    <source>
        <dbReference type="ARBA" id="ARBA00008997"/>
    </source>
</evidence>